<dbReference type="Pfam" id="PF21467">
    <property type="entry name" value="BetaGal_gal-bd"/>
    <property type="match status" value="1"/>
</dbReference>
<feature type="domain" description="Beta-galactosidase galactose-binding" evidence="4">
    <location>
        <begin position="173"/>
        <end position="231"/>
    </location>
</feature>
<protein>
    <recommendedName>
        <fullName evidence="7">Beta-galactosidase</fullName>
    </recommendedName>
</protein>
<gene>
    <name evidence="5" type="ORF">FAZ19_03890</name>
</gene>
<dbReference type="FunFam" id="2.60.120.260:FF:000049">
    <property type="entry name" value="Beta-galactosidase"/>
    <property type="match status" value="1"/>
</dbReference>
<dbReference type="AlphaFoldDB" id="A0A4U0H9E3"/>
<evidence type="ECO:0000259" key="3">
    <source>
        <dbReference type="Pfam" id="PF21317"/>
    </source>
</evidence>
<dbReference type="GO" id="GO:0005975">
    <property type="term" value="P:carbohydrate metabolic process"/>
    <property type="evidence" value="ECO:0007669"/>
    <property type="project" value="InterPro"/>
</dbReference>
<dbReference type="SUPFAM" id="SSF49785">
    <property type="entry name" value="Galactose-binding domain-like"/>
    <property type="match status" value="1"/>
</dbReference>
<evidence type="ECO:0000259" key="4">
    <source>
        <dbReference type="Pfam" id="PF21467"/>
    </source>
</evidence>
<name>A0A4U0H9E3_9SPHI</name>
<dbReference type="InterPro" id="IPR048913">
    <property type="entry name" value="BetaGal_gal-bd"/>
</dbReference>
<dbReference type="InterPro" id="IPR001944">
    <property type="entry name" value="Glycoside_Hdrlase_35"/>
</dbReference>
<evidence type="ECO:0000313" key="6">
    <source>
        <dbReference type="Proteomes" id="UP000309872"/>
    </source>
</evidence>
<keyword evidence="1" id="KW-0378">Hydrolase</keyword>
<feature type="domain" description="Beta-galactosidase 1-like first all-beta" evidence="3">
    <location>
        <begin position="46"/>
        <end position="153"/>
    </location>
</feature>
<dbReference type="PANTHER" id="PTHR23421">
    <property type="entry name" value="BETA-GALACTOSIDASE RELATED"/>
    <property type="match status" value="1"/>
</dbReference>
<comment type="caution">
    <text evidence="5">The sequence shown here is derived from an EMBL/GenBank/DDBJ whole genome shotgun (WGS) entry which is preliminary data.</text>
</comment>
<evidence type="ECO:0000256" key="1">
    <source>
        <dbReference type="ARBA" id="ARBA00022801"/>
    </source>
</evidence>
<dbReference type="Pfam" id="PF21317">
    <property type="entry name" value="BetaGal_ABD_1"/>
    <property type="match status" value="1"/>
</dbReference>
<dbReference type="InterPro" id="IPR048912">
    <property type="entry name" value="BetaGal1-like_ABD1"/>
</dbReference>
<dbReference type="OrthoDB" id="703126at2"/>
<evidence type="ECO:0000256" key="2">
    <source>
        <dbReference type="ARBA" id="ARBA00023295"/>
    </source>
</evidence>
<dbReference type="EMBL" id="SUKA01000001">
    <property type="protein sequence ID" value="TJY68406.1"/>
    <property type="molecule type" value="Genomic_DNA"/>
</dbReference>
<keyword evidence="2" id="KW-0326">Glycosidase</keyword>
<reference evidence="5 6" key="1">
    <citation type="submission" date="2019-04" db="EMBL/GenBank/DDBJ databases">
        <title>Sphingobacterium olei sp. nov., isolated from oil-contaminated soil.</title>
        <authorList>
            <person name="Liu B."/>
        </authorList>
    </citation>
    <scope>NUCLEOTIDE SEQUENCE [LARGE SCALE GENOMIC DNA]</scope>
    <source>
        <strain evidence="5 6">Y3L14</strain>
    </source>
</reference>
<dbReference type="Proteomes" id="UP000309872">
    <property type="component" value="Unassembled WGS sequence"/>
</dbReference>
<dbReference type="InterPro" id="IPR008979">
    <property type="entry name" value="Galactose-bd-like_sf"/>
</dbReference>
<accession>A0A4U0H9E3</accession>
<keyword evidence="6" id="KW-1185">Reference proteome</keyword>
<dbReference type="RefSeq" id="WP_136819272.1">
    <property type="nucleotide sequence ID" value="NZ_BMJX01000001.1"/>
</dbReference>
<dbReference type="Gene3D" id="2.60.120.260">
    <property type="entry name" value="Galactose-binding domain-like"/>
    <property type="match status" value="1"/>
</dbReference>
<evidence type="ECO:0000313" key="5">
    <source>
        <dbReference type="EMBL" id="TJY68406.1"/>
    </source>
</evidence>
<proteinExistence type="predicted"/>
<evidence type="ECO:0008006" key="7">
    <source>
        <dbReference type="Google" id="ProtNLM"/>
    </source>
</evidence>
<dbReference type="GO" id="GO:0004553">
    <property type="term" value="F:hydrolase activity, hydrolyzing O-glycosyl compounds"/>
    <property type="evidence" value="ECO:0007669"/>
    <property type="project" value="InterPro"/>
</dbReference>
<organism evidence="5 6">
    <name type="scientific">Sphingobacterium alkalisoli</name>
    <dbReference type="NCBI Taxonomy" id="1874115"/>
    <lineage>
        <taxon>Bacteria</taxon>
        <taxon>Pseudomonadati</taxon>
        <taxon>Bacteroidota</taxon>
        <taxon>Sphingobacteriia</taxon>
        <taxon>Sphingobacteriales</taxon>
        <taxon>Sphingobacteriaceae</taxon>
        <taxon>Sphingobacterium</taxon>
    </lineage>
</organism>
<sequence>MIRIVAIGLLLTFSTAVVGQEIELDRGAPLAQVYLEAVMSQSLLPMNDLGVEFGYVLYKAKITAESESATLELDNVRDYAVVYIDGKLQGTLADNRKKIQLDNLSGTHELQLYVENIGRITYGPEILDNSKGIFGEVLLDGEDVENWTMIPLNIRNYTLTDLIFTNRAKGQTPGFYKGIFNVDAVENRYLDISGWGMGEVWINNTYVGSYWEQEKQQSILIQSDVLILGKNEIVVFELKNSQQETMSLSESPVFR</sequence>